<evidence type="ECO:0000313" key="1">
    <source>
        <dbReference type="EMBL" id="MPN08168.1"/>
    </source>
</evidence>
<reference evidence="1" key="1">
    <citation type="submission" date="2019-08" db="EMBL/GenBank/DDBJ databases">
        <authorList>
            <person name="Kucharzyk K."/>
            <person name="Murdoch R.W."/>
            <person name="Higgins S."/>
            <person name="Loffler F."/>
        </authorList>
    </citation>
    <scope>NUCLEOTIDE SEQUENCE</scope>
</reference>
<dbReference type="AlphaFoldDB" id="A0A645F1I3"/>
<protein>
    <submittedName>
        <fullName evidence="1">Uncharacterized protein</fullName>
    </submittedName>
</protein>
<proteinExistence type="predicted"/>
<sequence>MIGTLVLLFYPTMIAKADVQEFLTLDTTILNKEDLPSDVPIEKTLENITKQNSRTVETGILESQNDDRSLRGTTVVGANIIRMSGTTCQLYISWAGTDSIGTWRANNIKATNLNLISPVTYLNINNYSRETTASPVGTCYVGIMSIPTGETKAKVSATNLQAYYLSYGWRSGIINNGTVVIN</sequence>
<comment type="caution">
    <text evidence="1">The sequence shown here is derived from an EMBL/GenBank/DDBJ whole genome shotgun (WGS) entry which is preliminary data.</text>
</comment>
<dbReference type="EMBL" id="VSSQ01054189">
    <property type="protein sequence ID" value="MPN08168.1"/>
    <property type="molecule type" value="Genomic_DNA"/>
</dbReference>
<name>A0A645F1I3_9ZZZZ</name>
<organism evidence="1">
    <name type="scientific">bioreactor metagenome</name>
    <dbReference type="NCBI Taxonomy" id="1076179"/>
    <lineage>
        <taxon>unclassified sequences</taxon>
        <taxon>metagenomes</taxon>
        <taxon>ecological metagenomes</taxon>
    </lineage>
</organism>
<gene>
    <name evidence="1" type="ORF">SDC9_155448</name>
</gene>
<accession>A0A645F1I3</accession>